<dbReference type="SUPFAM" id="SSF46785">
    <property type="entry name" value="Winged helix' DNA-binding domain"/>
    <property type="match status" value="1"/>
</dbReference>
<evidence type="ECO:0000259" key="4">
    <source>
        <dbReference type="PROSITE" id="PS50995"/>
    </source>
</evidence>
<dbReference type="PRINTS" id="PR00598">
    <property type="entry name" value="HTHMARR"/>
</dbReference>
<evidence type="ECO:0000256" key="2">
    <source>
        <dbReference type="ARBA" id="ARBA00023125"/>
    </source>
</evidence>
<dbReference type="AlphaFoldDB" id="A0AAX1TU74"/>
<dbReference type="GeneID" id="78454664"/>
<reference evidence="5 6" key="1">
    <citation type="submission" date="2018-06" db="EMBL/GenBank/DDBJ databases">
        <authorList>
            <consortium name="Pathogen Informatics"/>
            <person name="Doyle S."/>
        </authorList>
    </citation>
    <scope>NUCLEOTIDE SEQUENCE [LARGE SCALE GENOMIC DNA]</scope>
    <source>
        <strain evidence="5 6">NCTC12112</strain>
    </source>
</reference>
<dbReference type="InterPro" id="IPR000835">
    <property type="entry name" value="HTH_MarR-typ"/>
</dbReference>
<keyword evidence="1" id="KW-0805">Transcription regulation</keyword>
<evidence type="ECO:0000313" key="5">
    <source>
        <dbReference type="EMBL" id="SQI99354.1"/>
    </source>
</evidence>
<dbReference type="RefSeq" id="WP_005978686.1">
    <property type="nucleotide sequence ID" value="NZ_CABKNW010000004.1"/>
</dbReference>
<dbReference type="GO" id="GO:0003677">
    <property type="term" value="F:DNA binding"/>
    <property type="evidence" value="ECO:0007669"/>
    <property type="project" value="UniProtKB-KW"/>
</dbReference>
<keyword evidence="3" id="KW-0804">Transcription</keyword>
<organism evidence="5 6">
    <name type="scientific">Fusobacterium ulcerans</name>
    <dbReference type="NCBI Taxonomy" id="861"/>
    <lineage>
        <taxon>Bacteria</taxon>
        <taxon>Fusobacteriati</taxon>
        <taxon>Fusobacteriota</taxon>
        <taxon>Fusobacteriia</taxon>
        <taxon>Fusobacteriales</taxon>
        <taxon>Fusobacteriaceae</taxon>
        <taxon>Fusobacterium</taxon>
    </lineage>
</organism>
<evidence type="ECO:0000256" key="1">
    <source>
        <dbReference type="ARBA" id="ARBA00023015"/>
    </source>
</evidence>
<dbReference type="InterPro" id="IPR036390">
    <property type="entry name" value="WH_DNA-bd_sf"/>
</dbReference>
<dbReference type="PANTHER" id="PTHR42756:SF1">
    <property type="entry name" value="TRANSCRIPTIONAL REPRESSOR OF EMRAB OPERON"/>
    <property type="match status" value="1"/>
</dbReference>
<dbReference type="EMBL" id="LS483487">
    <property type="protein sequence ID" value="SQI99354.1"/>
    <property type="molecule type" value="Genomic_DNA"/>
</dbReference>
<gene>
    <name evidence="5" type="primary">sarZ</name>
    <name evidence="5" type="ORF">NCTC12112_00063</name>
</gene>
<dbReference type="PANTHER" id="PTHR42756">
    <property type="entry name" value="TRANSCRIPTIONAL REGULATOR, MARR"/>
    <property type="match status" value="1"/>
</dbReference>
<accession>A0AAX1TU74</accession>
<keyword evidence="2" id="KW-0238">DNA-binding</keyword>
<proteinExistence type="predicted"/>
<dbReference type="InterPro" id="IPR036388">
    <property type="entry name" value="WH-like_DNA-bd_sf"/>
</dbReference>
<evidence type="ECO:0000256" key="3">
    <source>
        <dbReference type="ARBA" id="ARBA00023163"/>
    </source>
</evidence>
<evidence type="ECO:0000313" key="6">
    <source>
        <dbReference type="Proteomes" id="UP000249008"/>
    </source>
</evidence>
<dbReference type="Pfam" id="PF12802">
    <property type="entry name" value="MarR_2"/>
    <property type="match status" value="1"/>
</dbReference>
<dbReference type="Gene3D" id="1.10.10.10">
    <property type="entry name" value="Winged helix-like DNA-binding domain superfamily/Winged helix DNA-binding domain"/>
    <property type="match status" value="1"/>
</dbReference>
<name>A0AAX1TU74_9FUSO</name>
<dbReference type="PROSITE" id="PS50995">
    <property type="entry name" value="HTH_MARR_2"/>
    <property type="match status" value="1"/>
</dbReference>
<sequence length="143" mass="16688">MKTVKVVGLISSIREKSAQYINSQLREKEIEGLINSHGTILSILYDYDGKITMNEIGKIIGKKKSTLTDLIRKLVELGYITREKSEKDSRAVEINLTEKGWKFKPLFEEISNNLLEKTYKNFSEEEKETLMRLLNKIRKNYQE</sequence>
<dbReference type="KEGG" id="ful:C4N20_07580"/>
<dbReference type="GO" id="GO:0003700">
    <property type="term" value="F:DNA-binding transcription factor activity"/>
    <property type="evidence" value="ECO:0007669"/>
    <property type="project" value="InterPro"/>
</dbReference>
<protein>
    <submittedName>
        <fullName evidence="5">Staphylococcal accessory regulator Z</fullName>
    </submittedName>
</protein>
<dbReference type="Proteomes" id="UP000249008">
    <property type="component" value="Chromosome 1"/>
</dbReference>
<dbReference type="SMART" id="SM00347">
    <property type="entry name" value="HTH_MARR"/>
    <property type="match status" value="1"/>
</dbReference>
<feature type="domain" description="HTH marR-type" evidence="4">
    <location>
        <begin position="1"/>
        <end position="139"/>
    </location>
</feature>